<evidence type="ECO:0000256" key="1">
    <source>
        <dbReference type="SAM" id="Phobius"/>
    </source>
</evidence>
<proteinExistence type="predicted"/>
<evidence type="ECO:0008006" key="4">
    <source>
        <dbReference type="Google" id="ProtNLM"/>
    </source>
</evidence>
<protein>
    <recommendedName>
        <fullName evidence="4">DUF1640 domain-containing protein</fullName>
    </recommendedName>
</protein>
<dbReference type="RefSeq" id="WP_377906607.1">
    <property type="nucleotide sequence ID" value="NZ_JBHRZS010000007.1"/>
</dbReference>
<evidence type="ECO:0000313" key="3">
    <source>
        <dbReference type="Proteomes" id="UP001595805"/>
    </source>
</evidence>
<comment type="caution">
    <text evidence="2">The sequence shown here is derived from an EMBL/GenBank/DDBJ whole genome shotgun (WGS) entry which is preliminary data.</text>
</comment>
<feature type="transmembrane region" description="Helical" evidence="1">
    <location>
        <begin position="46"/>
        <end position="65"/>
    </location>
</feature>
<keyword evidence="1" id="KW-0472">Membrane</keyword>
<accession>A0ABV8ATI9</accession>
<organism evidence="2 3">
    <name type="scientific">Algoriphagus namhaensis</name>
    <dbReference type="NCBI Taxonomy" id="915353"/>
    <lineage>
        <taxon>Bacteria</taxon>
        <taxon>Pseudomonadati</taxon>
        <taxon>Bacteroidota</taxon>
        <taxon>Cytophagia</taxon>
        <taxon>Cytophagales</taxon>
        <taxon>Cyclobacteriaceae</taxon>
        <taxon>Algoriphagus</taxon>
    </lineage>
</organism>
<reference evidence="3" key="1">
    <citation type="journal article" date="2019" name="Int. J. Syst. Evol. Microbiol.">
        <title>The Global Catalogue of Microorganisms (GCM) 10K type strain sequencing project: providing services to taxonomists for standard genome sequencing and annotation.</title>
        <authorList>
            <consortium name="The Broad Institute Genomics Platform"/>
            <consortium name="The Broad Institute Genome Sequencing Center for Infectious Disease"/>
            <person name="Wu L."/>
            <person name="Ma J."/>
        </authorList>
    </citation>
    <scope>NUCLEOTIDE SEQUENCE [LARGE SCALE GENOMIC DNA]</scope>
    <source>
        <strain evidence="3">CCUG 60523</strain>
    </source>
</reference>
<keyword evidence="3" id="KW-1185">Reference proteome</keyword>
<evidence type="ECO:0000313" key="2">
    <source>
        <dbReference type="EMBL" id="MFC3881268.1"/>
    </source>
</evidence>
<name>A0ABV8ATI9_9BACT</name>
<dbReference type="EMBL" id="JBHRZS010000007">
    <property type="protein sequence ID" value="MFC3881268.1"/>
    <property type="molecule type" value="Genomic_DNA"/>
</dbReference>
<keyword evidence="1" id="KW-0812">Transmembrane</keyword>
<dbReference type="Proteomes" id="UP001595805">
    <property type="component" value="Unassembled WGS sequence"/>
</dbReference>
<keyword evidence="1" id="KW-1133">Transmembrane helix</keyword>
<sequence length="68" mass="7865">MNDKIEKLREARYLIENRGLTDMSEKELLMTIAESSMATRKMLKNWTNFIVGINIAGLILAILYFSQL</sequence>
<gene>
    <name evidence="2" type="ORF">ACFOSV_13835</name>
</gene>